<dbReference type="InterPro" id="IPR011012">
    <property type="entry name" value="Longin-like_dom_sf"/>
</dbReference>
<sequence>MKFVLVGNRMGKLRLCRFFGSDSLKSRSIKEQDVIRLCLKDQKQEGFVEYQDTMLIYRLYTNLIFIAGTSLTENELAVMEVLQNFVETVIKYFEQVFVYNMDKIHMILDEMVVSGEIAETNKSRALLPLQLMDATRR</sequence>
<evidence type="ECO:0000256" key="1">
    <source>
        <dbReference type="ARBA" id="ARBA00004308"/>
    </source>
</evidence>
<keyword evidence="3 6" id="KW-0813">Transport</keyword>
<comment type="subcellular location">
    <subcellularLocation>
        <location evidence="1">Endomembrane system</location>
    </subcellularLocation>
</comment>
<dbReference type="SUPFAM" id="SSF64356">
    <property type="entry name" value="SNARE-like"/>
    <property type="match status" value="1"/>
</dbReference>
<evidence type="ECO:0000313" key="9">
    <source>
        <dbReference type="Proteomes" id="UP000242188"/>
    </source>
</evidence>
<evidence type="ECO:0000256" key="4">
    <source>
        <dbReference type="ARBA" id="ARBA00022927"/>
    </source>
</evidence>
<dbReference type="OrthoDB" id="371463at2759"/>
<evidence type="ECO:0000256" key="5">
    <source>
        <dbReference type="ARBA" id="ARBA00023136"/>
    </source>
</evidence>
<dbReference type="STRING" id="6573.A0A210PGY8"/>
<comment type="caution">
    <text evidence="8">The sequence shown here is derived from an EMBL/GenBank/DDBJ whole genome shotgun (WGS) entry which is preliminary data.</text>
</comment>
<dbReference type="InterPro" id="IPR022775">
    <property type="entry name" value="AP_mu_sigma_su"/>
</dbReference>
<gene>
    <name evidence="8" type="ORF">KP79_PYT10578</name>
</gene>
<dbReference type="PANTHER" id="PTHR11753">
    <property type="entry name" value="ADAPTOR COMPLEXES SMALL SUBUNIT FAMILY"/>
    <property type="match status" value="1"/>
</dbReference>
<comment type="similarity">
    <text evidence="2 6">Belongs to the adaptor complexes small subunit family.</text>
</comment>
<dbReference type="GO" id="GO:0012505">
    <property type="term" value="C:endomembrane system"/>
    <property type="evidence" value="ECO:0007669"/>
    <property type="project" value="UniProtKB-SubCell"/>
</dbReference>
<dbReference type="InterPro" id="IPR016635">
    <property type="entry name" value="AP_complex_ssu"/>
</dbReference>
<dbReference type="Proteomes" id="UP000242188">
    <property type="component" value="Unassembled WGS sequence"/>
</dbReference>
<evidence type="ECO:0000256" key="3">
    <source>
        <dbReference type="ARBA" id="ARBA00022448"/>
    </source>
</evidence>
<dbReference type="Gene3D" id="3.30.450.60">
    <property type="match status" value="1"/>
</dbReference>
<evidence type="ECO:0000313" key="8">
    <source>
        <dbReference type="EMBL" id="OWF35741.1"/>
    </source>
</evidence>
<evidence type="ECO:0000259" key="7">
    <source>
        <dbReference type="Pfam" id="PF01217"/>
    </source>
</evidence>
<evidence type="ECO:0000256" key="6">
    <source>
        <dbReference type="PIRNR" id="PIRNR015588"/>
    </source>
</evidence>
<organism evidence="8 9">
    <name type="scientific">Mizuhopecten yessoensis</name>
    <name type="common">Japanese scallop</name>
    <name type="synonym">Patinopecten yessoensis</name>
    <dbReference type="NCBI Taxonomy" id="6573"/>
    <lineage>
        <taxon>Eukaryota</taxon>
        <taxon>Metazoa</taxon>
        <taxon>Spiralia</taxon>
        <taxon>Lophotrochozoa</taxon>
        <taxon>Mollusca</taxon>
        <taxon>Bivalvia</taxon>
        <taxon>Autobranchia</taxon>
        <taxon>Pteriomorphia</taxon>
        <taxon>Pectinida</taxon>
        <taxon>Pectinoidea</taxon>
        <taxon>Pectinidae</taxon>
        <taxon>Mizuhopecten</taxon>
    </lineage>
</organism>
<feature type="domain" description="AP complex mu/sigma subunit" evidence="7">
    <location>
        <begin position="1"/>
        <end position="134"/>
    </location>
</feature>
<dbReference type="PIRSF" id="PIRSF015588">
    <property type="entry name" value="AP_complex_sigma"/>
    <property type="match status" value="1"/>
</dbReference>
<dbReference type="EMBL" id="NEDP02076710">
    <property type="protein sequence ID" value="OWF35741.1"/>
    <property type="molecule type" value="Genomic_DNA"/>
</dbReference>
<name>A0A210PGY8_MIZYE</name>
<reference evidence="8 9" key="1">
    <citation type="journal article" date="2017" name="Nat. Ecol. Evol.">
        <title>Scallop genome provides insights into evolution of bilaterian karyotype and development.</title>
        <authorList>
            <person name="Wang S."/>
            <person name="Zhang J."/>
            <person name="Jiao W."/>
            <person name="Li J."/>
            <person name="Xun X."/>
            <person name="Sun Y."/>
            <person name="Guo X."/>
            <person name="Huan P."/>
            <person name="Dong B."/>
            <person name="Zhang L."/>
            <person name="Hu X."/>
            <person name="Sun X."/>
            <person name="Wang J."/>
            <person name="Zhao C."/>
            <person name="Wang Y."/>
            <person name="Wang D."/>
            <person name="Huang X."/>
            <person name="Wang R."/>
            <person name="Lv J."/>
            <person name="Li Y."/>
            <person name="Zhang Z."/>
            <person name="Liu B."/>
            <person name="Lu W."/>
            <person name="Hui Y."/>
            <person name="Liang J."/>
            <person name="Zhou Z."/>
            <person name="Hou R."/>
            <person name="Li X."/>
            <person name="Liu Y."/>
            <person name="Li H."/>
            <person name="Ning X."/>
            <person name="Lin Y."/>
            <person name="Zhao L."/>
            <person name="Xing Q."/>
            <person name="Dou J."/>
            <person name="Li Y."/>
            <person name="Mao J."/>
            <person name="Guo H."/>
            <person name="Dou H."/>
            <person name="Li T."/>
            <person name="Mu C."/>
            <person name="Jiang W."/>
            <person name="Fu Q."/>
            <person name="Fu X."/>
            <person name="Miao Y."/>
            <person name="Liu J."/>
            <person name="Yu Q."/>
            <person name="Li R."/>
            <person name="Liao H."/>
            <person name="Li X."/>
            <person name="Kong Y."/>
            <person name="Jiang Z."/>
            <person name="Chourrout D."/>
            <person name="Li R."/>
            <person name="Bao Z."/>
        </authorList>
    </citation>
    <scope>NUCLEOTIDE SEQUENCE [LARGE SCALE GENOMIC DNA]</scope>
    <source>
        <strain evidence="8 9">PY_sf001</strain>
    </source>
</reference>
<dbReference type="Pfam" id="PF01217">
    <property type="entry name" value="Clat_adaptor_s"/>
    <property type="match status" value="1"/>
</dbReference>
<proteinExistence type="inferred from homology"/>
<keyword evidence="4 6" id="KW-0653">Protein transport</keyword>
<dbReference type="GO" id="GO:0006886">
    <property type="term" value="P:intracellular protein transport"/>
    <property type="evidence" value="ECO:0007669"/>
    <property type="project" value="UniProtKB-UniRule"/>
</dbReference>
<dbReference type="AlphaFoldDB" id="A0A210PGY8"/>
<protein>
    <recommendedName>
        <fullName evidence="6">AP complex subunit sigma</fullName>
    </recommendedName>
</protein>
<accession>A0A210PGY8</accession>
<keyword evidence="9" id="KW-1185">Reference proteome</keyword>
<keyword evidence="5 6" id="KW-0472">Membrane</keyword>
<evidence type="ECO:0000256" key="2">
    <source>
        <dbReference type="ARBA" id="ARBA00006972"/>
    </source>
</evidence>